<dbReference type="EMBL" id="CP043930">
    <property type="protein sequence ID" value="QGQ23456.1"/>
    <property type="molecule type" value="Genomic_DNA"/>
</dbReference>
<organism evidence="3 4">
    <name type="scientific">Gimesia benthica</name>
    <dbReference type="NCBI Taxonomy" id="2608982"/>
    <lineage>
        <taxon>Bacteria</taxon>
        <taxon>Pseudomonadati</taxon>
        <taxon>Planctomycetota</taxon>
        <taxon>Planctomycetia</taxon>
        <taxon>Planctomycetales</taxon>
        <taxon>Planctomycetaceae</taxon>
        <taxon>Gimesia</taxon>
    </lineage>
</organism>
<dbReference type="AlphaFoldDB" id="A0A6I6ABT4"/>
<sequence length="102" mass="10486">MSKLAPLCLALSLLFTGCGGGEGTGETSPANQETPPTHDLSAVKSTLNDIAQSGEINSAFYGIPESLKEAGKPELAEEAEKLGSLKSPSQIKSAAKKLADKL</sequence>
<proteinExistence type="predicted"/>
<dbReference type="RefSeq" id="WP_155364405.1">
    <property type="nucleotide sequence ID" value="NZ_CP043930.1"/>
</dbReference>
<evidence type="ECO:0000313" key="4">
    <source>
        <dbReference type="Proteomes" id="UP000427281"/>
    </source>
</evidence>
<keyword evidence="4" id="KW-1185">Reference proteome</keyword>
<keyword evidence="2" id="KW-0732">Signal</keyword>
<feature type="chain" id="PRO_5026161848" evidence="2">
    <location>
        <begin position="21"/>
        <end position="102"/>
    </location>
</feature>
<dbReference type="Proteomes" id="UP000427281">
    <property type="component" value="Chromosome"/>
</dbReference>
<accession>A0A6I6ABT4</accession>
<evidence type="ECO:0000313" key="3">
    <source>
        <dbReference type="EMBL" id="QGQ23456.1"/>
    </source>
</evidence>
<evidence type="ECO:0000256" key="1">
    <source>
        <dbReference type="SAM" id="MobiDB-lite"/>
    </source>
</evidence>
<feature type="signal peptide" evidence="2">
    <location>
        <begin position="1"/>
        <end position="20"/>
    </location>
</feature>
<evidence type="ECO:0000256" key="2">
    <source>
        <dbReference type="SAM" id="SignalP"/>
    </source>
</evidence>
<feature type="region of interest" description="Disordered" evidence="1">
    <location>
        <begin position="21"/>
        <end position="40"/>
    </location>
</feature>
<gene>
    <name evidence="3" type="ORF">F1728_12565</name>
</gene>
<dbReference type="KEGG" id="gim:F1728_12565"/>
<reference evidence="3 4" key="1">
    <citation type="submission" date="2019-09" db="EMBL/GenBank/DDBJ databases">
        <title>Gimesia benthica sp. nov., a novel bacterium isolated from deep-sea water of the Northwest Indian Ocean.</title>
        <authorList>
            <person name="Dai X."/>
        </authorList>
    </citation>
    <scope>NUCLEOTIDE SEQUENCE [LARGE SCALE GENOMIC DNA]</scope>
    <source>
        <strain evidence="3 4">E7</strain>
    </source>
</reference>
<dbReference type="PROSITE" id="PS51257">
    <property type="entry name" value="PROKAR_LIPOPROTEIN"/>
    <property type="match status" value="1"/>
</dbReference>
<protein>
    <submittedName>
        <fullName evidence="3">Uncharacterized protein</fullName>
    </submittedName>
</protein>
<name>A0A6I6ABT4_9PLAN</name>